<protein>
    <submittedName>
        <fullName evidence="5">Aminotransferase class I/II-fold pyridoxal phosphate-dependent enzyme</fullName>
    </submittedName>
</protein>
<dbReference type="InterPro" id="IPR015422">
    <property type="entry name" value="PyrdxlP-dep_Trfase_small"/>
</dbReference>
<keyword evidence="6" id="KW-1185">Reference proteome</keyword>
<feature type="domain" description="Aromatic amino acid beta-eliminating lyase/threonine aldolase" evidence="4">
    <location>
        <begin position="5"/>
        <end position="288"/>
    </location>
</feature>
<dbReference type="SUPFAM" id="SSF53383">
    <property type="entry name" value="PLP-dependent transferases"/>
    <property type="match status" value="1"/>
</dbReference>
<dbReference type="GO" id="GO:0008483">
    <property type="term" value="F:transaminase activity"/>
    <property type="evidence" value="ECO:0007669"/>
    <property type="project" value="UniProtKB-KW"/>
</dbReference>
<evidence type="ECO:0000259" key="4">
    <source>
        <dbReference type="Pfam" id="PF01212"/>
    </source>
</evidence>
<keyword evidence="5" id="KW-0032">Aminotransferase</keyword>
<dbReference type="Gene3D" id="3.90.1150.10">
    <property type="entry name" value="Aspartate Aminotransferase, domain 1"/>
    <property type="match status" value="1"/>
</dbReference>
<dbReference type="NCBIfam" id="NF041359">
    <property type="entry name" value="GntG_guanitoxin"/>
    <property type="match status" value="1"/>
</dbReference>
<evidence type="ECO:0000313" key="6">
    <source>
        <dbReference type="Proteomes" id="UP000625551"/>
    </source>
</evidence>
<comment type="cofactor">
    <cofactor evidence="1">
        <name>pyridoxal 5'-phosphate</name>
        <dbReference type="ChEBI" id="CHEBI:597326"/>
    </cofactor>
</comment>
<evidence type="ECO:0000256" key="1">
    <source>
        <dbReference type="ARBA" id="ARBA00001933"/>
    </source>
</evidence>
<dbReference type="PANTHER" id="PTHR48097:SF9">
    <property type="entry name" value="L-THREONINE ALDOLASE"/>
    <property type="match status" value="1"/>
</dbReference>
<evidence type="ECO:0000256" key="2">
    <source>
        <dbReference type="ARBA" id="ARBA00006966"/>
    </source>
</evidence>
<dbReference type="InterPro" id="IPR015424">
    <property type="entry name" value="PyrdxlP-dep_Trfase"/>
</dbReference>
<name>A0ABR7XDG1_9BACT</name>
<comment type="similarity">
    <text evidence="2">Belongs to the threonine aldolase family.</text>
</comment>
<keyword evidence="3" id="KW-0663">Pyridoxal phosphate</keyword>
<comment type="caution">
    <text evidence="5">The sequence shown here is derived from an EMBL/GenBank/DDBJ whole genome shotgun (WGS) entry which is preliminary data.</text>
</comment>
<organism evidence="5 6">
    <name type="scientific">Pontibacter aquaedesilientis</name>
    <dbReference type="NCBI Taxonomy" id="2766980"/>
    <lineage>
        <taxon>Bacteria</taxon>
        <taxon>Pseudomonadati</taxon>
        <taxon>Bacteroidota</taxon>
        <taxon>Cytophagia</taxon>
        <taxon>Cytophagales</taxon>
        <taxon>Hymenobacteraceae</taxon>
        <taxon>Pontibacter</taxon>
    </lineage>
</organism>
<evidence type="ECO:0000313" key="5">
    <source>
        <dbReference type="EMBL" id="MBD1396332.1"/>
    </source>
</evidence>
<evidence type="ECO:0000256" key="3">
    <source>
        <dbReference type="ARBA" id="ARBA00022898"/>
    </source>
</evidence>
<dbReference type="Proteomes" id="UP000625551">
    <property type="component" value="Unassembled WGS sequence"/>
</dbReference>
<dbReference type="InterPro" id="IPR001597">
    <property type="entry name" value="ArAA_b-elim_lyase/Thr_aldolase"/>
</dbReference>
<accession>A0ABR7XDG1</accession>
<proteinExistence type="inferred from homology"/>
<dbReference type="PIRSF" id="PIRSF017617">
    <property type="entry name" value="Thr_aldolase"/>
    <property type="match status" value="1"/>
</dbReference>
<dbReference type="EMBL" id="JACXAJ010000001">
    <property type="protein sequence ID" value="MBD1396332.1"/>
    <property type="molecule type" value="Genomic_DNA"/>
</dbReference>
<dbReference type="CDD" id="cd06502">
    <property type="entry name" value="TA_like"/>
    <property type="match status" value="1"/>
</dbReference>
<dbReference type="InterPro" id="IPR023603">
    <property type="entry name" value="Low_specificity_L-TA-like"/>
</dbReference>
<sequence length="346" mass="37686">MNITDLRSDTVTKPTPGMLQAMFAAQVGDDVYEEDPTINALEQKAAAMFGMEAGLFCPSGTMTNQIAIKAHTEPMTEVICDVTAHIYQYEGGGIMFNSGASVALVHGERGKMTPAQVEAHIRPDNIHYPPTRLVALENTCNKGGGAFYTLEEIAAISEVCKRQGIALHLDGARVFNALVASGEDAVAYGNYFDSISICLSKGLGAPVGSLLLGKKEFVKKSRRIRKVLGGGIRQGGYLAAAGIYALENNIERLAEDHRKAKEIESMLIQADYVEYVLPVQTNIVIFKLNDRYKDVDFVAALAENSIRASSFGPQMVRFVTHLDVSDDMLQHVLQVLHKLNKTHVAI</sequence>
<dbReference type="InterPro" id="IPR015421">
    <property type="entry name" value="PyrdxlP-dep_Trfase_major"/>
</dbReference>
<dbReference type="RefSeq" id="WP_191182448.1">
    <property type="nucleotide sequence ID" value="NZ_JACXAJ010000001.1"/>
</dbReference>
<dbReference type="Pfam" id="PF01212">
    <property type="entry name" value="Beta_elim_lyase"/>
    <property type="match status" value="1"/>
</dbReference>
<dbReference type="PANTHER" id="PTHR48097">
    <property type="entry name" value="L-THREONINE ALDOLASE-RELATED"/>
    <property type="match status" value="1"/>
</dbReference>
<reference evidence="5 6" key="1">
    <citation type="submission" date="2020-09" db="EMBL/GenBank/DDBJ databases">
        <title>Genome sequencing and assembly of Pontibacter sp.</title>
        <authorList>
            <person name="Chhetri G."/>
        </authorList>
    </citation>
    <scope>NUCLEOTIDE SEQUENCE [LARGE SCALE GENOMIC DNA]</scope>
    <source>
        <strain evidence="5 6">JH31</strain>
    </source>
</reference>
<dbReference type="Gene3D" id="3.40.640.10">
    <property type="entry name" value="Type I PLP-dependent aspartate aminotransferase-like (Major domain)"/>
    <property type="match status" value="1"/>
</dbReference>
<gene>
    <name evidence="5" type="ORF">H9Q13_04075</name>
</gene>
<keyword evidence="5" id="KW-0808">Transferase</keyword>